<protein>
    <submittedName>
        <fullName evidence="1">GGDEF domain-containing protein</fullName>
        <ecNumber evidence="1">2.7.7.65</ecNumber>
    </submittedName>
</protein>
<comment type="caution">
    <text evidence="1">The sequence shown here is derived from an EMBL/GenBank/DDBJ whole genome shotgun (WGS) entry which is preliminary data.</text>
</comment>
<sequence length="479" mass="52475">MLVQRHLRTRSRNRQLQQRATRHAIHAVTAGYGNSEERKNGRRWISGKHIAGIACEFIQRLRVLSITPHSGIALDDIDMLYRRSAYSRRTCMPLFDLRTVILMSSVMPGLMAIALFSLARSFPQNIRGVRHWASGALVVSVSVLLLAFRGSVPDWLSILVANCGIVFGAGLGLIGTQLLYGCQPSWRFVSLLVFVAAAGMTWLWVVEPSVAGRTIVITGVLAVLYGTHGVLMLHLGRPSRTALAVGALLLAECAVAGARCISVALATRGLPDLFHPEWMQTFYLTAGAAFSLLVTVGLLLIAMERLRIQLERQSYRDPLTGLLNRRALALAFEEERELAKRNGAVLSMLLIDLDHFKRVNDEHGHDMGDNVLIDFAERASAAIPASAYLARWGGEEFAVLLPALSLQQANDLAEVVRTRIAQPGFTAPVIRYTCSIGVACLAAAEATIQQLARDADTALYHAKHLGRNRVEICDRAFAA</sequence>
<evidence type="ECO:0000313" key="1">
    <source>
        <dbReference type="EMBL" id="MEM5402095.1"/>
    </source>
</evidence>
<name>A0ACC6RKJ2_9BURK</name>
<dbReference type="EC" id="2.7.7.65" evidence="1"/>
<keyword evidence="1" id="KW-0548">Nucleotidyltransferase</keyword>
<reference evidence="1" key="1">
    <citation type="submission" date="2024-01" db="EMBL/GenBank/DDBJ databases">
        <title>The diversity of rhizobia nodulating Mimosa spp. in eleven states of Brazil covering several biomes is determined by host plant, location, and edaphic factors.</title>
        <authorList>
            <person name="Rouws L."/>
            <person name="Barauna A."/>
            <person name="Beukes C."/>
            <person name="De Faria S.M."/>
            <person name="Gross E."/>
            <person name="Dos Reis Junior F.B."/>
            <person name="Simon M."/>
            <person name="Maluk M."/>
            <person name="Odee D.W."/>
            <person name="Kenicer G."/>
            <person name="Young J.P.W."/>
            <person name="Reis V.M."/>
            <person name="Zilli J."/>
            <person name="James E.K."/>
        </authorList>
    </citation>
    <scope>NUCLEOTIDE SEQUENCE</scope>
    <source>
        <strain evidence="1">JPY452</strain>
    </source>
</reference>
<keyword evidence="2" id="KW-1185">Reference proteome</keyword>
<proteinExistence type="predicted"/>
<keyword evidence="1" id="KW-0808">Transferase</keyword>
<dbReference type="Proteomes" id="UP001392318">
    <property type="component" value="Unassembled WGS sequence"/>
</dbReference>
<evidence type="ECO:0000313" key="2">
    <source>
        <dbReference type="Proteomes" id="UP001392318"/>
    </source>
</evidence>
<organism evidence="1 2">
    <name type="scientific">Paraburkholderia unamae</name>
    <dbReference type="NCBI Taxonomy" id="219649"/>
    <lineage>
        <taxon>Bacteria</taxon>
        <taxon>Pseudomonadati</taxon>
        <taxon>Pseudomonadota</taxon>
        <taxon>Betaproteobacteria</taxon>
        <taxon>Burkholderiales</taxon>
        <taxon>Burkholderiaceae</taxon>
        <taxon>Paraburkholderia</taxon>
    </lineage>
</organism>
<accession>A0ACC6RKJ2</accession>
<gene>
    <name evidence="1" type="ORF">VSR83_18665</name>
</gene>
<dbReference type="EMBL" id="JAYMRU010000013">
    <property type="protein sequence ID" value="MEM5402095.1"/>
    <property type="molecule type" value="Genomic_DNA"/>
</dbReference>